<protein>
    <submittedName>
        <fullName evidence="1">Uncharacterized protein</fullName>
    </submittedName>
</protein>
<name>D7CYA4_TRURR</name>
<keyword evidence="2" id="KW-1185">Reference proteome</keyword>
<dbReference type="HOGENOM" id="CLU_2557311_0_0_0"/>
<dbReference type="Proteomes" id="UP000000379">
    <property type="component" value="Chromosome"/>
</dbReference>
<accession>D7CYA4</accession>
<reference evidence="2" key="1">
    <citation type="submission" date="2010-05" db="EMBL/GenBank/DDBJ databases">
        <title>The complete genome of Truepera radiovictris DSM 17093.</title>
        <authorList>
            <consortium name="US DOE Joint Genome Institute (JGI-PGF)"/>
            <person name="Lucas S."/>
            <person name="Copeland A."/>
            <person name="Lapidus A."/>
            <person name="Glavina del Rio T."/>
            <person name="Dalin E."/>
            <person name="Tice H."/>
            <person name="Bruce D."/>
            <person name="Goodwin L."/>
            <person name="Pitluck S."/>
            <person name="Kyrpides N."/>
            <person name="Mavromatis K."/>
            <person name="Ovchinnikova G."/>
            <person name="Munk A.C."/>
            <person name="Detter J.C."/>
            <person name="Han C."/>
            <person name="Tapia R."/>
            <person name="Land M."/>
            <person name="Hauser L."/>
            <person name="Markowitz V."/>
            <person name="Cheng J.-F."/>
            <person name="Hugenholtz P."/>
            <person name="Woyke T."/>
            <person name="Wu D."/>
            <person name="Tindall B."/>
            <person name="Pomrenke H.G."/>
            <person name="Brambilla E."/>
            <person name="Klenk H.-P."/>
            <person name="Eisen J.A."/>
        </authorList>
    </citation>
    <scope>NUCLEOTIDE SEQUENCE [LARGE SCALE GENOMIC DNA]</scope>
    <source>
        <strain evidence="2">DSM 17093 / CIP 108686 / LMG 22925 / RQ-24</strain>
    </source>
</reference>
<dbReference type="RefSeq" id="WP_013178111.1">
    <property type="nucleotide sequence ID" value="NC_014221.1"/>
</dbReference>
<gene>
    <name evidence="1" type="ordered locus">Trad_1624</name>
</gene>
<sequence>MRLSPRPINLWRRLALRREVWRLEGALKALERERGTLPEEGANLVAAVLRRDLHELKGRLSAEPGRAPPYGARGRFEDACCS</sequence>
<dbReference type="STRING" id="649638.Trad_1624"/>
<dbReference type="AlphaFoldDB" id="D7CYA4"/>
<reference evidence="1 2" key="2">
    <citation type="journal article" date="2011" name="Stand. Genomic Sci.">
        <title>Complete genome sequence of Truepera radiovictrix type strain (RQ-24).</title>
        <authorList>
            <person name="Ivanova N."/>
            <person name="Rohde C."/>
            <person name="Munk C."/>
            <person name="Nolan M."/>
            <person name="Lucas S."/>
            <person name="Del Rio T.G."/>
            <person name="Tice H."/>
            <person name="Deshpande S."/>
            <person name="Cheng J.F."/>
            <person name="Tapia R."/>
            <person name="Han C."/>
            <person name="Goodwin L."/>
            <person name="Pitluck S."/>
            <person name="Liolios K."/>
            <person name="Mavromatis K."/>
            <person name="Mikhailova N."/>
            <person name="Pati A."/>
            <person name="Chen A."/>
            <person name="Palaniappan K."/>
            <person name="Land M."/>
            <person name="Hauser L."/>
            <person name="Chang Y.J."/>
            <person name="Jeffries C.D."/>
            <person name="Brambilla E."/>
            <person name="Rohde M."/>
            <person name="Goker M."/>
            <person name="Tindall B.J."/>
            <person name="Woyke T."/>
            <person name="Bristow J."/>
            <person name="Eisen J.A."/>
            <person name="Markowitz V."/>
            <person name="Hugenholtz P."/>
            <person name="Kyrpides N.C."/>
            <person name="Klenk H.P."/>
            <person name="Lapidus A."/>
        </authorList>
    </citation>
    <scope>NUCLEOTIDE SEQUENCE [LARGE SCALE GENOMIC DNA]</scope>
    <source>
        <strain evidence="2">DSM 17093 / CIP 108686 / LMG 22925 / RQ-24</strain>
    </source>
</reference>
<evidence type="ECO:0000313" key="1">
    <source>
        <dbReference type="EMBL" id="ADI14743.1"/>
    </source>
</evidence>
<dbReference type="EMBL" id="CP002049">
    <property type="protein sequence ID" value="ADI14743.1"/>
    <property type="molecule type" value="Genomic_DNA"/>
</dbReference>
<dbReference type="KEGG" id="tra:Trad_1624"/>
<proteinExistence type="predicted"/>
<evidence type="ECO:0000313" key="2">
    <source>
        <dbReference type="Proteomes" id="UP000000379"/>
    </source>
</evidence>
<organism evidence="1 2">
    <name type="scientific">Truepera radiovictrix (strain DSM 17093 / CIP 108686 / LMG 22925 / RQ-24)</name>
    <dbReference type="NCBI Taxonomy" id="649638"/>
    <lineage>
        <taxon>Bacteria</taxon>
        <taxon>Thermotogati</taxon>
        <taxon>Deinococcota</taxon>
        <taxon>Deinococci</taxon>
        <taxon>Trueperales</taxon>
        <taxon>Trueperaceae</taxon>
        <taxon>Truepera</taxon>
    </lineage>
</organism>